<dbReference type="Gene3D" id="3.10.490.10">
    <property type="entry name" value="Gamma-glutamyl cyclotransferase-like"/>
    <property type="match status" value="1"/>
</dbReference>
<keyword evidence="6" id="KW-1185">Reference proteome</keyword>
<dbReference type="InterPro" id="IPR013024">
    <property type="entry name" value="GGCT-like"/>
</dbReference>
<evidence type="ECO:0000313" key="5">
    <source>
        <dbReference type="EMBL" id="RKP12512.1"/>
    </source>
</evidence>
<evidence type="ECO:0000256" key="2">
    <source>
        <dbReference type="ARBA" id="ARBA00022679"/>
    </source>
</evidence>
<dbReference type="SUPFAM" id="SSF110857">
    <property type="entry name" value="Gamma-glutamyl cyclotransferase-like"/>
    <property type="match status" value="1"/>
</dbReference>
<proteinExistence type="inferred from homology"/>
<dbReference type="CDD" id="cd06661">
    <property type="entry name" value="GGCT_like"/>
    <property type="match status" value="1"/>
</dbReference>
<dbReference type="GO" id="GO:0016740">
    <property type="term" value="F:transferase activity"/>
    <property type="evidence" value="ECO:0007669"/>
    <property type="project" value="UniProtKB-KW"/>
</dbReference>
<evidence type="ECO:0000256" key="3">
    <source>
        <dbReference type="ARBA" id="ARBA00030602"/>
    </source>
</evidence>
<evidence type="ECO:0000259" key="4">
    <source>
        <dbReference type="Pfam" id="PF06094"/>
    </source>
</evidence>
<dbReference type="PANTHER" id="PTHR31544:SF2">
    <property type="entry name" value="AIG2-LIKE PROTEIN D"/>
    <property type="match status" value="1"/>
</dbReference>
<dbReference type="InterPro" id="IPR036568">
    <property type="entry name" value="GGCT-like_sf"/>
</dbReference>
<dbReference type="Pfam" id="PF06094">
    <property type="entry name" value="GGACT"/>
    <property type="match status" value="1"/>
</dbReference>
<keyword evidence="2" id="KW-0808">Transferase</keyword>
<dbReference type="InterPro" id="IPR045038">
    <property type="entry name" value="AIG2-like"/>
</dbReference>
<dbReference type="InterPro" id="IPR009288">
    <property type="entry name" value="AIG2-like_dom"/>
</dbReference>
<name>A0A4P9Y1U1_9FUNG</name>
<organism evidence="5 6">
    <name type="scientific">Piptocephalis cylindrospora</name>
    <dbReference type="NCBI Taxonomy" id="1907219"/>
    <lineage>
        <taxon>Eukaryota</taxon>
        <taxon>Fungi</taxon>
        <taxon>Fungi incertae sedis</taxon>
        <taxon>Zoopagomycota</taxon>
        <taxon>Zoopagomycotina</taxon>
        <taxon>Zoopagomycetes</taxon>
        <taxon>Zoopagales</taxon>
        <taxon>Piptocephalidaceae</taxon>
        <taxon>Piptocephalis</taxon>
    </lineage>
</organism>
<comment type="similarity">
    <text evidence="1">Belongs to the gamma-glutamylcyclotransferase family.</text>
</comment>
<dbReference type="EMBL" id="KZ988305">
    <property type="protein sequence ID" value="RKP12512.1"/>
    <property type="molecule type" value="Genomic_DNA"/>
</dbReference>
<evidence type="ECO:0000313" key="6">
    <source>
        <dbReference type="Proteomes" id="UP000267251"/>
    </source>
</evidence>
<dbReference type="PANTHER" id="PTHR31544">
    <property type="entry name" value="AIG2-LIKE PROTEIN D"/>
    <property type="match status" value="1"/>
</dbReference>
<reference evidence="6" key="1">
    <citation type="journal article" date="2018" name="Nat. Microbiol.">
        <title>Leveraging single-cell genomics to expand the fungal tree of life.</title>
        <authorList>
            <person name="Ahrendt S.R."/>
            <person name="Quandt C.A."/>
            <person name="Ciobanu D."/>
            <person name="Clum A."/>
            <person name="Salamov A."/>
            <person name="Andreopoulos B."/>
            <person name="Cheng J.F."/>
            <person name="Woyke T."/>
            <person name="Pelin A."/>
            <person name="Henrissat B."/>
            <person name="Reynolds N.K."/>
            <person name="Benny G.L."/>
            <person name="Smith M.E."/>
            <person name="James T.Y."/>
            <person name="Grigoriev I.V."/>
        </authorList>
    </citation>
    <scope>NUCLEOTIDE SEQUENCE [LARGE SCALE GENOMIC DNA]</scope>
</reference>
<accession>A0A4P9Y1U1</accession>
<protein>
    <recommendedName>
        <fullName evidence="3">Putative gamma-glutamylcyclotransferase</fullName>
    </recommendedName>
</protein>
<dbReference type="AlphaFoldDB" id="A0A4P9Y1U1"/>
<dbReference type="OrthoDB" id="1044435at2759"/>
<gene>
    <name evidence="5" type="ORF">BJ684DRAFT_20958</name>
</gene>
<feature type="domain" description="Gamma-glutamylcyclotransferase AIG2-like" evidence="4">
    <location>
        <begin position="36"/>
        <end position="100"/>
    </location>
</feature>
<sequence>MSPKILSRILSQELITDKPYTAKYQVAILPVGTTFDWNSQVVGVLITDLTDRQLYLLDIYEGEEYDRQMVPITVGSQQVPGWTYVWKDEADYLKLDEDWEEEVFMQSSNIDAFLRKELQEMRRQLSE</sequence>
<dbReference type="Proteomes" id="UP000267251">
    <property type="component" value="Unassembled WGS sequence"/>
</dbReference>
<evidence type="ECO:0000256" key="1">
    <source>
        <dbReference type="ARBA" id="ARBA00008861"/>
    </source>
</evidence>